<name>A0A1C4H071_9BIFI</name>
<sequence length="273" mass="30417">MTDAKKPQGLAALAGVTNGEDFSVVDAIGGIRGVIESMLPGFLFVFMFVLTSNLKLTVIASAVLAVLSVLIRFFQRQTVLGALAGLFSIAICLVWAWNTNEARNYYVYGFITNSICVVVLVLSFLVRVPGIGFFIEFIRSMPTEHYRAWLADWRGDKRLLQAYNIVTAMWIVIPVLRLAVQVPLYLADSIAWLGTARLLMGLPFTALSIWISYLIIADPMRNHPKYKSDDNIEEDADGSTNTDVAQRIDDGEDDDLHGMEGQDHMRHTDKGQR</sequence>
<dbReference type="Pfam" id="PF11361">
    <property type="entry name" value="DUF3159"/>
    <property type="match status" value="1"/>
</dbReference>
<dbReference type="EMBL" id="FMBL01000001">
    <property type="protein sequence ID" value="SCC78323.1"/>
    <property type="molecule type" value="Genomic_DNA"/>
</dbReference>
<proteinExistence type="predicted"/>
<dbReference type="STRING" id="1505727.GA0061077_0209"/>
<evidence type="ECO:0000313" key="4">
    <source>
        <dbReference type="Proteomes" id="UP000242610"/>
    </source>
</evidence>
<reference evidence="4" key="1">
    <citation type="submission" date="2016-08" db="EMBL/GenBank/DDBJ databases">
        <authorList>
            <person name="Varghese N."/>
            <person name="Submissions Spin"/>
        </authorList>
    </citation>
    <scope>NUCLEOTIDE SEQUENCE [LARGE SCALE GENOMIC DNA]</scope>
    <source>
        <strain evidence="4">R-52791</strain>
    </source>
</reference>
<protein>
    <recommendedName>
        <fullName evidence="5">Intracellular septation protein A</fullName>
    </recommendedName>
</protein>
<accession>A0A1C4H071</accession>
<dbReference type="AlphaFoldDB" id="A0A1C4H071"/>
<gene>
    <name evidence="3" type="ORF">GA0061077_0209</name>
</gene>
<keyword evidence="2" id="KW-0472">Membrane</keyword>
<evidence type="ECO:0008006" key="5">
    <source>
        <dbReference type="Google" id="ProtNLM"/>
    </source>
</evidence>
<feature type="transmembrane region" description="Helical" evidence="2">
    <location>
        <begin position="159"/>
        <end position="180"/>
    </location>
</feature>
<dbReference type="Proteomes" id="UP000242610">
    <property type="component" value="Unassembled WGS sequence"/>
</dbReference>
<keyword evidence="2" id="KW-0812">Transmembrane</keyword>
<feature type="transmembrane region" description="Helical" evidence="2">
    <location>
        <begin position="110"/>
        <end position="138"/>
    </location>
</feature>
<dbReference type="RefSeq" id="WP_091847107.1">
    <property type="nucleotide sequence ID" value="NZ_FMBL01000001.1"/>
</dbReference>
<feature type="transmembrane region" description="Helical" evidence="2">
    <location>
        <begin position="192"/>
        <end position="216"/>
    </location>
</feature>
<evidence type="ECO:0000313" key="3">
    <source>
        <dbReference type="EMBL" id="SCC78323.1"/>
    </source>
</evidence>
<dbReference type="PIRSF" id="PIRSF010219">
    <property type="entry name" value="UCP010219"/>
    <property type="match status" value="1"/>
</dbReference>
<keyword evidence="2" id="KW-1133">Transmembrane helix</keyword>
<feature type="transmembrane region" description="Helical" evidence="2">
    <location>
        <begin position="42"/>
        <end position="67"/>
    </location>
</feature>
<feature type="compositionally biased region" description="Basic and acidic residues" evidence="1">
    <location>
        <begin position="256"/>
        <end position="273"/>
    </location>
</feature>
<keyword evidence="4" id="KW-1185">Reference proteome</keyword>
<evidence type="ECO:0000256" key="1">
    <source>
        <dbReference type="SAM" id="MobiDB-lite"/>
    </source>
</evidence>
<evidence type="ECO:0000256" key="2">
    <source>
        <dbReference type="SAM" id="Phobius"/>
    </source>
</evidence>
<dbReference type="OrthoDB" id="5244221at2"/>
<feature type="region of interest" description="Disordered" evidence="1">
    <location>
        <begin position="226"/>
        <end position="273"/>
    </location>
</feature>
<dbReference type="InterPro" id="IPR016566">
    <property type="entry name" value="UCP010219"/>
</dbReference>
<feature type="transmembrane region" description="Helical" evidence="2">
    <location>
        <begin position="79"/>
        <end position="98"/>
    </location>
</feature>
<organism evidence="3 4">
    <name type="scientific">Bifidobacterium commune</name>
    <dbReference type="NCBI Taxonomy" id="1505727"/>
    <lineage>
        <taxon>Bacteria</taxon>
        <taxon>Bacillati</taxon>
        <taxon>Actinomycetota</taxon>
        <taxon>Actinomycetes</taxon>
        <taxon>Bifidobacteriales</taxon>
        <taxon>Bifidobacteriaceae</taxon>
        <taxon>Bifidobacterium</taxon>
    </lineage>
</organism>